<gene>
    <name evidence="8" type="ORF">ADINL_1680</name>
</gene>
<keyword evidence="4 7" id="KW-0812">Transmembrane</keyword>
<dbReference type="PATRIC" id="fig|267850.7.peg.1658"/>
<keyword evidence="9" id="KW-1185">Reference proteome</keyword>
<dbReference type="EMBL" id="JMSZ01000021">
    <property type="protein sequence ID" value="KDE40043.1"/>
    <property type="molecule type" value="Genomic_DNA"/>
</dbReference>
<feature type="transmembrane region" description="Helical" evidence="7">
    <location>
        <begin position="74"/>
        <end position="95"/>
    </location>
</feature>
<evidence type="ECO:0000256" key="6">
    <source>
        <dbReference type="ARBA" id="ARBA00023136"/>
    </source>
</evidence>
<accession>A0A063Y161</accession>
<feature type="transmembrane region" description="Helical" evidence="7">
    <location>
        <begin position="50"/>
        <end position="67"/>
    </location>
</feature>
<comment type="caution">
    <text evidence="8">The sequence shown here is derived from an EMBL/GenBank/DDBJ whole genome shotgun (WGS) entry which is preliminary data.</text>
</comment>
<evidence type="ECO:0000256" key="4">
    <source>
        <dbReference type="ARBA" id="ARBA00022692"/>
    </source>
</evidence>
<evidence type="ECO:0000256" key="5">
    <source>
        <dbReference type="ARBA" id="ARBA00022989"/>
    </source>
</evidence>
<comment type="similarity">
    <text evidence="2 7">Belongs to the BI1 family.</text>
</comment>
<dbReference type="Pfam" id="PF01027">
    <property type="entry name" value="Bax1-I"/>
    <property type="match status" value="1"/>
</dbReference>
<feature type="transmembrane region" description="Helical" evidence="7">
    <location>
        <begin position="26"/>
        <end position="44"/>
    </location>
</feature>
<feature type="transmembrane region" description="Helical" evidence="7">
    <location>
        <begin position="139"/>
        <end position="160"/>
    </location>
</feature>
<dbReference type="STRING" id="267850.ADINL_1680"/>
<evidence type="ECO:0000256" key="1">
    <source>
        <dbReference type="ARBA" id="ARBA00004651"/>
    </source>
</evidence>
<dbReference type="GO" id="GO:0005886">
    <property type="term" value="C:plasma membrane"/>
    <property type="evidence" value="ECO:0007669"/>
    <property type="project" value="UniProtKB-SubCell"/>
</dbReference>
<evidence type="ECO:0000313" key="9">
    <source>
        <dbReference type="Proteomes" id="UP000027318"/>
    </source>
</evidence>
<dbReference type="Proteomes" id="UP000027318">
    <property type="component" value="Unassembled WGS sequence"/>
</dbReference>
<evidence type="ECO:0000256" key="7">
    <source>
        <dbReference type="RuleBase" id="RU004379"/>
    </source>
</evidence>
<keyword evidence="5 7" id="KW-1133">Transmembrane helix</keyword>
<dbReference type="AlphaFoldDB" id="A0A063Y161"/>
<dbReference type="PANTHER" id="PTHR23291">
    <property type="entry name" value="BAX INHIBITOR-RELATED"/>
    <property type="match status" value="1"/>
</dbReference>
<dbReference type="InterPro" id="IPR006214">
    <property type="entry name" value="Bax_inhibitor_1-related"/>
</dbReference>
<proteinExistence type="inferred from homology"/>
<organism evidence="8 9">
    <name type="scientific">Nitrincola lacisaponensis</name>
    <dbReference type="NCBI Taxonomy" id="267850"/>
    <lineage>
        <taxon>Bacteria</taxon>
        <taxon>Pseudomonadati</taxon>
        <taxon>Pseudomonadota</taxon>
        <taxon>Gammaproteobacteria</taxon>
        <taxon>Oceanospirillales</taxon>
        <taxon>Oceanospirillaceae</taxon>
        <taxon>Nitrincola</taxon>
    </lineage>
</organism>
<name>A0A063Y161_9GAMM</name>
<protein>
    <submittedName>
        <fullName evidence="8">Putative TEGT family carrier/transport protein</fullName>
    </submittedName>
</protein>
<keyword evidence="6 7" id="KW-0472">Membrane</keyword>
<comment type="subcellular location">
    <subcellularLocation>
        <location evidence="1">Cell membrane</location>
        <topology evidence="1">Multi-pass membrane protein</topology>
    </subcellularLocation>
</comment>
<evidence type="ECO:0000313" key="8">
    <source>
        <dbReference type="EMBL" id="KDE40043.1"/>
    </source>
</evidence>
<evidence type="ECO:0000256" key="3">
    <source>
        <dbReference type="ARBA" id="ARBA00022475"/>
    </source>
</evidence>
<dbReference type="PANTHER" id="PTHR23291:SF115">
    <property type="entry name" value="MODULATOR OF FTSH PROTEASE YCCA"/>
    <property type="match status" value="1"/>
</dbReference>
<dbReference type="OrthoDB" id="9813298at2"/>
<reference evidence="8 9" key="1">
    <citation type="journal article" date="2005" name="Int. J. Syst. Evol. Microbiol.">
        <title>Nitrincola lacisaponensis gen. nov., sp. nov., a novel alkaliphilic bacterium isolated from an alkaline, saline lake.</title>
        <authorList>
            <person name="Dimitriu P.A."/>
            <person name="Shukla S.K."/>
            <person name="Conradt J."/>
            <person name="Marquez M.C."/>
            <person name="Ventosa A."/>
            <person name="Maglia A."/>
            <person name="Peyton B.M."/>
            <person name="Pinkart H.C."/>
            <person name="Mormile M.R."/>
        </authorList>
    </citation>
    <scope>NUCLEOTIDE SEQUENCE [LARGE SCALE GENOMIC DNA]</scope>
    <source>
        <strain evidence="8 9">4CA</strain>
    </source>
</reference>
<sequence length="226" mass="24421">MDKVHALDHRTEVSVIQTNKMIRNTYMLLAMTLGFSAVTAVISMIINPPFLFYIGSVLVSFGLLFVLNRKQNSAAALPLVFAFTGLLGFGLGPLLNHYLAMAGGGQIVMTALGMTALTFVGLSAYVMSSKRDFSFMGGFLATGAIVMLIAMVALIALPFFGVYIPALHLAFSSLVVLLMAGFILYDTSNIVNGHYQNYIMATVGLYLSIYNMFVHLLHLVGVLSSD</sequence>
<dbReference type="InterPro" id="IPR006213">
    <property type="entry name" value="Bax_inhbtr1_CS"/>
</dbReference>
<evidence type="ECO:0000256" key="2">
    <source>
        <dbReference type="ARBA" id="ARBA00010350"/>
    </source>
</evidence>
<dbReference type="RefSeq" id="WP_051632661.1">
    <property type="nucleotide sequence ID" value="NZ_JMSZ01000021.1"/>
</dbReference>
<feature type="transmembrane region" description="Helical" evidence="7">
    <location>
        <begin position="166"/>
        <end position="185"/>
    </location>
</feature>
<dbReference type="PROSITE" id="PS01243">
    <property type="entry name" value="BI1"/>
    <property type="match status" value="1"/>
</dbReference>
<feature type="transmembrane region" description="Helical" evidence="7">
    <location>
        <begin position="197"/>
        <end position="220"/>
    </location>
</feature>
<feature type="transmembrane region" description="Helical" evidence="7">
    <location>
        <begin position="107"/>
        <end position="127"/>
    </location>
</feature>
<keyword evidence="3" id="KW-1003">Cell membrane</keyword>
<dbReference type="CDD" id="cd10433">
    <property type="entry name" value="YccA_like"/>
    <property type="match status" value="1"/>
</dbReference>